<feature type="compositionally biased region" description="Polar residues" evidence="1">
    <location>
        <begin position="112"/>
        <end position="127"/>
    </location>
</feature>
<dbReference type="Proteomes" id="UP001221898">
    <property type="component" value="Unassembled WGS sequence"/>
</dbReference>
<accession>A0AAD7X1M6</accession>
<reference evidence="2" key="1">
    <citation type="journal article" date="2023" name="Science">
        <title>Genome structures resolve the early diversification of teleost fishes.</title>
        <authorList>
            <person name="Parey E."/>
            <person name="Louis A."/>
            <person name="Montfort J."/>
            <person name="Bouchez O."/>
            <person name="Roques C."/>
            <person name="Iampietro C."/>
            <person name="Lluch J."/>
            <person name="Castinel A."/>
            <person name="Donnadieu C."/>
            <person name="Desvignes T."/>
            <person name="Floi Bucao C."/>
            <person name="Jouanno E."/>
            <person name="Wen M."/>
            <person name="Mejri S."/>
            <person name="Dirks R."/>
            <person name="Jansen H."/>
            <person name="Henkel C."/>
            <person name="Chen W.J."/>
            <person name="Zahm M."/>
            <person name="Cabau C."/>
            <person name="Klopp C."/>
            <person name="Thompson A.W."/>
            <person name="Robinson-Rechavi M."/>
            <person name="Braasch I."/>
            <person name="Lecointre G."/>
            <person name="Bobe J."/>
            <person name="Postlethwait J.H."/>
            <person name="Berthelot C."/>
            <person name="Roest Crollius H."/>
            <person name="Guiguen Y."/>
        </authorList>
    </citation>
    <scope>NUCLEOTIDE SEQUENCE</scope>
    <source>
        <strain evidence="2">NC1722</strain>
    </source>
</reference>
<proteinExistence type="predicted"/>
<sequence length="163" mass="17898">MARLCRRPAFSVRGPLLGRELRFAHFEKRVSLSDVMTALESDKSVSAAAPHFHRHGPLPRRFWRDKSVRLADGGGGATFQKVRGSETASPAGHATSPDGNIINRKSAHLGSTMESTSKSVRSPNSPLSECEDCPILTRDQTSELAYLSCFQTLAHMTVLLYVF</sequence>
<gene>
    <name evidence="2" type="ORF">AAFF_G00328630</name>
</gene>
<name>A0AAD7X1M6_9TELE</name>
<feature type="region of interest" description="Disordered" evidence="1">
    <location>
        <begin position="82"/>
        <end position="130"/>
    </location>
</feature>
<comment type="caution">
    <text evidence="2">The sequence shown here is derived from an EMBL/GenBank/DDBJ whole genome shotgun (WGS) entry which is preliminary data.</text>
</comment>
<dbReference type="AlphaFoldDB" id="A0AAD7X1M6"/>
<dbReference type="EMBL" id="JAINUG010000005">
    <property type="protein sequence ID" value="KAJ8416985.1"/>
    <property type="molecule type" value="Genomic_DNA"/>
</dbReference>
<protein>
    <submittedName>
        <fullName evidence="2">Uncharacterized protein</fullName>
    </submittedName>
</protein>
<organism evidence="2 3">
    <name type="scientific">Aldrovandia affinis</name>
    <dbReference type="NCBI Taxonomy" id="143900"/>
    <lineage>
        <taxon>Eukaryota</taxon>
        <taxon>Metazoa</taxon>
        <taxon>Chordata</taxon>
        <taxon>Craniata</taxon>
        <taxon>Vertebrata</taxon>
        <taxon>Euteleostomi</taxon>
        <taxon>Actinopterygii</taxon>
        <taxon>Neopterygii</taxon>
        <taxon>Teleostei</taxon>
        <taxon>Notacanthiformes</taxon>
        <taxon>Halosauridae</taxon>
        <taxon>Aldrovandia</taxon>
    </lineage>
</organism>
<evidence type="ECO:0000256" key="1">
    <source>
        <dbReference type="SAM" id="MobiDB-lite"/>
    </source>
</evidence>
<evidence type="ECO:0000313" key="3">
    <source>
        <dbReference type="Proteomes" id="UP001221898"/>
    </source>
</evidence>
<keyword evidence="3" id="KW-1185">Reference proteome</keyword>
<evidence type="ECO:0000313" key="2">
    <source>
        <dbReference type="EMBL" id="KAJ8416985.1"/>
    </source>
</evidence>